<proteinExistence type="predicted"/>
<sequence>MPLKKGKSQKIISVNIKELTKKRSVGKSRKKAISTLAKKRGVSKAQAQRLQAVAIALGKSRKSQKYK</sequence>
<reference evidence="1" key="1">
    <citation type="submission" date="2018-05" db="EMBL/GenBank/DDBJ databases">
        <authorList>
            <person name="Lanie J.A."/>
            <person name="Ng W.-L."/>
            <person name="Kazmierczak K.M."/>
            <person name="Andrzejewski T.M."/>
            <person name="Davidsen T.M."/>
            <person name="Wayne K.J."/>
            <person name="Tettelin H."/>
            <person name="Glass J.I."/>
            <person name="Rusch D."/>
            <person name="Podicherti R."/>
            <person name="Tsui H.-C.T."/>
            <person name="Winkler M.E."/>
        </authorList>
    </citation>
    <scope>NUCLEOTIDE SEQUENCE</scope>
</reference>
<dbReference type="EMBL" id="UINC01021852">
    <property type="protein sequence ID" value="SVA90291.1"/>
    <property type="molecule type" value="Genomic_DNA"/>
</dbReference>
<dbReference type="AlphaFoldDB" id="A0A381ZMV0"/>
<name>A0A381ZMV0_9ZZZZ</name>
<organism evidence="1">
    <name type="scientific">marine metagenome</name>
    <dbReference type="NCBI Taxonomy" id="408172"/>
    <lineage>
        <taxon>unclassified sequences</taxon>
        <taxon>metagenomes</taxon>
        <taxon>ecological metagenomes</taxon>
    </lineage>
</organism>
<accession>A0A381ZMV0</accession>
<evidence type="ECO:0000313" key="1">
    <source>
        <dbReference type="EMBL" id="SVA90291.1"/>
    </source>
</evidence>
<gene>
    <name evidence="1" type="ORF">METZ01_LOCUS143145</name>
</gene>
<protein>
    <submittedName>
        <fullName evidence="1">Uncharacterized protein</fullName>
    </submittedName>
</protein>